<dbReference type="Gene3D" id="1.10.287.1080">
    <property type="entry name" value="MazG-like"/>
    <property type="match status" value="1"/>
</dbReference>
<protein>
    <submittedName>
        <fullName evidence="2">NTP-PPase-like protein</fullName>
    </submittedName>
</protein>
<dbReference type="InterPro" id="IPR004518">
    <property type="entry name" value="MazG-like_dom"/>
</dbReference>
<accession>A0A8S5QU71</accession>
<evidence type="ECO:0000313" key="2">
    <source>
        <dbReference type="EMBL" id="DAE22839.1"/>
    </source>
</evidence>
<proteinExistence type="predicted"/>
<dbReference type="EMBL" id="BK015740">
    <property type="protein sequence ID" value="DAE22839.1"/>
    <property type="molecule type" value="Genomic_DNA"/>
</dbReference>
<sequence>MTTNMELLAHRVEQWAKKRGLDNPDNSTAQALKLFEEAGELAQAHLKEREQDGKDAVGDILVVLTIYCQQKGWSIAECFELAYNEIKNRKGKMINGSFVKEGDL</sequence>
<name>A0A8S5QU71_9CAUD</name>
<dbReference type="SUPFAM" id="SSF101386">
    <property type="entry name" value="all-alpha NTP pyrophosphatases"/>
    <property type="match status" value="1"/>
</dbReference>
<reference evidence="2" key="1">
    <citation type="journal article" date="2021" name="Proc. Natl. Acad. Sci. U.S.A.">
        <title>A Catalog of Tens of Thousands of Viruses from Human Metagenomes Reveals Hidden Associations with Chronic Diseases.</title>
        <authorList>
            <person name="Tisza M.J."/>
            <person name="Buck C.B."/>
        </authorList>
    </citation>
    <scope>NUCLEOTIDE SEQUENCE</scope>
    <source>
        <strain evidence="2">CtNlb4</strain>
    </source>
</reference>
<dbReference type="Pfam" id="PF03819">
    <property type="entry name" value="MazG"/>
    <property type="match status" value="1"/>
</dbReference>
<dbReference type="CDD" id="cd11540">
    <property type="entry name" value="NTP-PPase_u3"/>
    <property type="match status" value="1"/>
</dbReference>
<evidence type="ECO:0000259" key="1">
    <source>
        <dbReference type="Pfam" id="PF03819"/>
    </source>
</evidence>
<feature type="domain" description="NTP pyrophosphohydrolase MazG-like" evidence="1">
    <location>
        <begin position="32"/>
        <end position="90"/>
    </location>
</feature>
<organism evidence="2">
    <name type="scientific">Siphoviridae sp. ctNlb4</name>
    <dbReference type="NCBI Taxonomy" id="2826305"/>
    <lineage>
        <taxon>Viruses</taxon>
        <taxon>Duplodnaviria</taxon>
        <taxon>Heunggongvirae</taxon>
        <taxon>Uroviricota</taxon>
        <taxon>Caudoviricetes</taxon>
    </lineage>
</organism>